<dbReference type="SUPFAM" id="SSF52540">
    <property type="entry name" value="P-loop containing nucleoside triphosphate hydrolases"/>
    <property type="match status" value="1"/>
</dbReference>
<dbReference type="InterPro" id="IPR008921">
    <property type="entry name" value="DNA_pol3_clamp-load_cplx_C"/>
</dbReference>
<evidence type="ECO:0000256" key="2">
    <source>
        <dbReference type="ARBA" id="ARBA00022741"/>
    </source>
</evidence>
<dbReference type="Gene3D" id="3.40.50.300">
    <property type="entry name" value="P-loop containing nucleotide triphosphate hydrolases"/>
    <property type="match status" value="1"/>
</dbReference>
<dbReference type="InterPro" id="IPR027417">
    <property type="entry name" value="P-loop_NTPase"/>
</dbReference>
<protein>
    <submittedName>
        <fullName evidence="6">Replication factor C small subunit</fullName>
    </submittedName>
</protein>
<evidence type="ECO:0000259" key="5">
    <source>
        <dbReference type="SMART" id="SM00382"/>
    </source>
</evidence>
<evidence type="ECO:0000256" key="1">
    <source>
        <dbReference type="ARBA" id="ARBA00022705"/>
    </source>
</evidence>
<dbReference type="CDD" id="cd18140">
    <property type="entry name" value="HLD_clamp_RFC"/>
    <property type="match status" value="1"/>
</dbReference>
<dbReference type="GO" id="GO:0003689">
    <property type="term" value="F:DNA clamp loader activity"/>
    <property type="evidence" value="ECO:0007669"/>
    <property type="project" value="TreeGrafter"/>
</dbReference>
<dbReference type="Gene3D" id="1.10.8.60">
    <property type="match status" value="1"/>
</dbReference>
<dbReference type="GO" id="GO:0006281">
    <property type="term" value="P:DNA repair"/>
    <property type="evidence" value="ECO:0007669"/>
    <property type="project" value="TreeGrafter"/>
</dbReference>
<dbReference type="InterPro" id="IPR013748">
    <property type="entry name" value="Rep_factorC_C"/>
</dbReference>
<gene>
    <name evidence="6" type="ORF">Klosneuvirus_9_10</name>
</gene>
<dbReference type="GO" id="GO:0005524">
    <property type="term" value="F:ATP binding"/>
    <property type="evidence" value="ECO:0007669"/>
    <property type="project" value="UniProtKB-KW"/>
</dbReference>
<dbReference type="FunFam" id="1.10.8.60:FF:000012">
    <property type="entry name" value="Replication factor C subunit 4"/>
    <property type="match status" value="1"/>
</dbReference>
<dbReference type="InterPro" id="IPR003959">
    <property type="entry name" value="ATPase_AAA_core"/>
</dbReference>
<dbReference type="GO" id="GO:0006261">
    <property type="term" value="P:DNA-templated DNA replication"/>
    <property type="evidence" value="ECO:0007669"/>
    <property type="project" value="TreeGrafter"/>
</dbReference>
<dbReference type="PANTHER" id="PTHR11669">
    <property type="entry name" value="REPLICATION FACTOR C / DNA POLYMERASE III GAMMA-TAU SUBUNIT"/>
    <property type="match status" value="1"/>
</dbReference>
<feature type="compositionally biased region" description="Acidic residues" evidence="4">
    <location>
        <begin position="1"/>
        <end position="18"/>
    </location>
</feature>
<reference evidence="6" key="1">
    <citation type="journal article" date="2017" name="Science">
        <title>Giant viruses with an expanded complement of translation system components.</title>
        <authorList>
            <person name="Schulz F."/>
            <person name="Yutin N."/>
            <person name="Ivanova N.N."/>
            <person name="Ortega D.R."/>
            <person name="Lee T.K."/>
            <person name="Vierheilig J."/>
            <person name="Daims H."/>
            <person name="Horn M."/>
            <person name="Wagner M."/>
            <person name="Jensen G.J."/>
            <person name="Kyrpides N.C."/>
            <person name="Koonin E.V."/>
            <person name="Woyke T."/>
        </authorList>
    </citation>
    <scope>NUCLEOTIDE SEQUENCE</scope>
    <source>
        <strain evidence="6">KNV1</strain>
    </source>
</reference>
<dbReference type="InterPro" id="IPR047854">
    <property type="entry name" value="RFC_lid"/>
</dbReference>
<dbReference type="CDD" id="cd00009">
    <property type="entry name" value="AAA"/>
    <property type="match status" value="1"/>
</dbReference>
<proteinExistence type="predicted"/>
<accession>A0A1V0SLV7</accession>
<keyword evidence="2" id="KW-0547">Nucleotide-binding</keyword>
<feature type="domain" description="AAA+ ATPase" evidence="5">
    <location>
        <begin position="121"/>
        <end position="258"/>
    </location>
</feature>
<evidence type="ECO:0000256" key="3">
    <source>
        <dbReference type="ARBA" id="ARBA00022840"/>
    </source>
</evidence>
<dbReference type="SMART" id="SM00382">
    <property type="entry name" value="AAA"/>
    <property type="match status" value="1"/>
</dbReference>
<dbReference type="Gene3D" id="1.20.272.10">
    <property type="match status" value="1"/>
</dbReference>
<feature type="compositionally biased region" description="Basic residues" evidence="4">
    <location>
        <begin position="33"/>
        <end position="46"/>
    </location>
</feature>
<dbReference type="GO" id="GO:0016887">
    <property type="term" value="F:ATP hydrolysis activity"/>
    <property type="evidence" value="ECO:0007669"/>
    <property type="project" value="InterPro"/>
</dbReference>
<evidence type="ECO:0000313" key="6">
    <source>
        <dbReference type="EMBL" id="ARF12608.1"/>
    </source>
</evidence>
<keyword evidence="1" id="KW-0235">DNA replication</keyword>
<dbReference type="Pfam" id="PF00004">
    <property type="entry name" value="AAA"/>
    <property type="match status" value="1"/>
</dbReference>
<organism evidence="6">
    <name type="scientific">Klosneuvirus KNV1</name>
    <dbReference type="NCBI Taxonomy" id="1977640"/>
    <lineage>
        <taxon>Viruses</taxon>
        <taxon>Varidnaviria</taxon>
        <taxon>Bamfordvirae</taxon>
        <taxon>Nucleocytoviricota</taxon>
        <taxon>Megaviricetes</taxon>
        <taxon>Imitervirales</taxon>
        <taxon>Mimiviridae</taxon>
        <taxon>Klosneuvirinae</taxon>
        <taxon>Klosneuvirus</taxon>
    </lineage>
</organism>
<dbReference type="InterPro" id="IPR003593">
    <property type="entry name" value="AAA+_ATPase"/>
</dbReference>
<sequence>MDYDDDEIEDTEQSIEESESNKSNEESEEITYKKRGPKKRIVKKNPKTSLQLNDSDVDSETDFFEMEKTVIVQKNKKNKNNNNKNTLNTPWIEKYRPVTIEDLVLDEGMFNKIAKILDDKDMPNMIITGVPGVGKTTTISCIAKNLLGKFYGEAVLELNASDDRGIKTVQESIEHFCKKKIYFDDTIAQHKIVILDEADNMTIKAQQSIKNLMKNYHDTTRFAFTCNNSSYIIESIQSRCIIFKYSKLTNIQVANRIKKICSIEEIPYTEDGIKTLVETSQGDLRKAINNLQLTYNGYTEITPENVYKLCDKPHPLVIQNIFLACRDKDIKKALELLSDLHNKGYSSSDVSLSMINTLRDLDKKILDERTKIRYIEEVSKTCIIISQGVSSQLQLTACICRLYKLEKI</sequence>
<dbReference type="Pfam" id="PF08542">
    <property type="entry name" value="Rep_fac_C"/>
    <property type="match status" value="1"/>
</dbReference>
<keyword evidence="3" id="KW-0067">ATP-binding</keyword>
<dbReference type="EMBL" id="KY684116">
    <property type="protein sequence ID" value="ARF12608.1"/>
    <property type="molecule type" value="Genomic_DNA"/>
</dbReference>
<evidence type="ECO:0000256" key="4">
    <source>
        <dbReference type="SAM" id="MobiDB-lite"/>
    </source>
</evidence>
<dbReference type="GO" id="GO:0003677">
    <property type="term" value="F:DNA binding"/>
    <property type="evidence" value="ECO:0007669"/>
    <property type="project" value="InterPro"/>
</dbReference>
<name>A0A1V0SLV7_9VIRU</name>
<feature type="region of interest" description="Disordered" evidence="4">
    <location>
        <begin position="1"/>
        <end position="47"/>
    </location>
</feature>
<dbReference type="SUPFAM" id="SSF48019">
    <property type="entry name" value="post-AAA+ oligomerization domain-like"/>
    <property type="match status" value="1"/>
</dbReference>
<dbReference type="PANTHER" id="PTHR11669:SF5">
    <property type="entry name" value="REPLICATION FACTOR C SUBUNIT 2"/>
    <property type="match status" value="1"/>
</dbReference>
<dbReference type="InterPro" id="IPR050238">
    <property type="entry name" value="DNA_Rep/Repair_Clamp_Loader"/>
</dbReference>